<evidence type="ECO:0000313" key="3">
    <source>
        <dbReference type="Proteomes" id="UP000624041"/>
    </source>
</evidence>
<comment type="caution">
    <text evidence="2">The sequence shown here is derived from an EMBL/GenBank/DDBJ whole genome shotgun (WGS) entry which is preliminary data.</text>
</comment>
<gene>
    <name evidence="2" type="ORF">GCM10007971_13870</name>
</gene>
<feature type="transmembrane region" description="Helical" evidence="1">
    <location>
        <begin position="100"/>
        <end position="120"/>
    </location>
</feature>
<keyword evidence="3" id="KW-1185">Reference proteome</keyword>
<dbReference type="EMBL" id="BMOS01000007">
    <property type="protein sequence ID" value="GGN55265.1"/>
    <property type="molecule type" value="Genomic_DNA"/>
</dbReference>
<evidence type="ECO:0008006" key="4">
    <source>
        <dbReference type="Google" id="ProtNLM"/>
    </source>
</evidence>
<evidence type="ECO:0000313" key="2">
    <source>
        <dbReference type="EMBL" id="GGN55265.1"/>
    </source>
</evidence>
<dbReference type="RefSeq" id="WP_188856581.1">
    <property type="nucleotide sequence ID" value="NZ_BMOS01000007.1"/>
</dbReference>
<feature type="transmembrane region" description="Helical" evidence="1">
    <location>
        <begin position="38"/>
        <end position="61"/>
    </location>
</feature>
<sequence length="125" mass="13790">MQRQLIALLYGWIFILLFIVVSSFVLALVLQFTTISQWMLSWVAFSVGLVGLFIGGMITGIKGKSKGWVVGGLTGLGFTLFIFLVQYLGYQNGFSMQQMLHHTGFILAAIFGGMIGVNLFQKDAE</sequence>
<dbReference type="Pfam" id="PF12670">
    <property type="entry name" value="DUF3792"/>
    <property type="match status" value="1"/>
</dbReference>
<dbReference type="AlphaFoldDB" id="A0A917XV61"/>
<keyword evidence="1" id="KW-1133">Transmembrane helix</keyword>
<dbReference type="InterPro" id="IPR023804">
    <property type="entry name" value="DUF3792_TM"/>
</dbReference>
<organism evidence="2 3">
    <name type="scientific">Oceanobacillus indicireducens</name>
    <dbReference type="NCBI Taxonomy" id="1004261"/>
    <lineage>
        <taxon>Bacteria</taxon>
        <taxon>Bacillati</taxon>
        <taxon>Bacillota</taxon>
        <taxon>Bacilli</taxon>
        <taxon>Bacillales</taxon>
        <taxon>Bacillaceae</taxon>
        <taxon>Oceanobacillus</taxon>
    </lineage>
</organism>
<reference evidence="2" key="1">
    <citation type="journal article" date="2014" name="Int. J. Syst. Evol. Microbiol.">
        <title>Complete genome sequence of Corynebacterium casei LMG S-19264T (=DSM 44701T), isolated from a smear-ripened cheese.</title>
        <authorList>
            <consortium name="US DOE Joint Genome Institute (JGI-PGF)"/>
            <person name="Walter F."/>
            <person name="Albersmeier A."/>
            <person name="Kalinowski J."/>
            <person name="Ruckert C."/>
        </authorList>
    </citation>
    <scope>NUCLEOTIDE SEQUENCE</scope>
    <source>
        <strain evidence="2">JCM 17251</strain>
    </source>
</reference>
<dbReference type="NCBIfam" id="TIGR04086">
    <property type="entry name" value="TIGR04086_membr"/>
    <property type="match status" value="1"/>
</dbReference>
<dbReference type="Proteomes" id="UP000624041">
    <property type="component" value="Unassembled WGS sequence"/>
</dbReference>
<feature type="transmembrane region" description="Helical" evidence="1">
    <location>
        <begin position="7"/>
        <end position="32"/>
    </location>
</feature>
<keyword evidence="1" id="KW-0472">Membrane</keyword>
<protein>
    <recommendedName>
        <fullName evidence="4">TIGR04086 family membrane protein</fullName>
    </recommendedName>
</protein>
<proteinExistence type="predicted"/>
<accession>A0A917XV61</accession>
<keyword evidence="1" id="KW-0812">Transmembrane</keyword>
<evidence type="ECO:0000256" key="1">
    <source>
        <dbReference type="SAM" id="Phobius"/>
    </source>
</evidence>
<name>A0A917XV61_9BACI</name>
<reference evidence="2" key="2">
    <citation type="submission" date="2020-09" db="EMBL/GenBank/DDBJ databases">
        <authorList>
            <person name="Sun Q."/>
            <person name="Ohkuma M."/>
        </authorList>
    </citation>
    <scope>NUCLEOTIDE SEQUENCE</scope>
    <source>
        <strain evidence="2">JCM 17251</strain>
    </source>
</reference>
<feature type="transmembrane region" description="Helical" evidence="1">
    <location>
        <begin position="68"/>
        <end position="88"/>
    </location>
</feature>